<dbReference type="PANTHER" id="PTHR47328">
    <property type="match status" value="1"/>
</dbReference>
<accession>A0A6U5CIY6</accession>
<dbReference type="InterPro" id="IPR006175">
    <property type="entry name" value="YjgF/YER057c/UK114"/>
</dbReference>
<feature type="signal peptide" evidence="1">
    <location>
        <begin position="1"/>
        <end position="19"/>
    </location>
</feature>
<proteinExistence type="predicted"/>
<dbReference type="EMBL" id="HBFK01018831">
    <property type="protein sequence ID" value="CAD8745164.1"/>
    <property type="molecule type" value="Transcribed_RNA"/>
</dbReference>
<dbReference type="InterPro" id="IPR035709">
    <property type="entry name" value="YoaB-like"/>
</dbReference>
<evidence type="ECO:0000256" key="1">
    <source>
        <dbReference type="SAM" id="SignalP"/>
    </source>
</evidence>
<dbReference type="Gene3D" id="3.30.1330.40">
    <property type="entry name" value="RutC-like"/>
    <property type="match status" value="1"/>
</dbReference>
<gene>
    <name evidence="2" type="ORF">HAND1043_LOCUS11659</name>
</gene>
<protein>
    <submittedName>
        <fullName evidence="2">Uncharacterized protein</fullName>
    </submittedName>
</protein>
<reference evidence="2" key="1">
    <citation type="submission" date="2021-01" db="EMBL/GenBank/DDBJ databases">
        <authorList>
            <person name="Corre E."/>
            <person name="Pelletier E."/>
            <person name="Niang G."/>
            <person name="Scheremetjew M."/>
            <person name="Finn R."/>
            <person name="Kale V."/>
            <person name="Holt S."/>
            <person name="Cochrane G."/>
            <person name="Meng A."/>
            <person name="Brown T."/>
            <person name="Cohen L."/>
        </authorList>
    </citation>
    <scope>NUCLEOTIDE SEQUENCE</scope>
    <source>
        <strain evidence="2">CCMP441</strain>
    </source>
</reference>
<dbReference type="AlphaFoldDB" id="A0A6U5CIY6"/>
<dbReference type="SUPFAM" id="SSF55298">
    <property type="entry name" value="YjgF-like"/>
    <property type="match status" value="1"/>
</dbReference>
<dbReference type="InterPro" id="IPR035959">
    <property type="entry name" value="RutC-like_sf"/>
</dbReference>
<dbReference type="PANTHER" id="PTHR47328:SF1">
    <property type="entry name" value="RUTC FAMILY PROTEIN YOAB"/>
    <property type="match status" value="1"/>
</dbReference>
<dbReference type="Pfam" id="PF01042">
    <property type="entry name" value="Ribonuc_L-PSP"/>
    <property type="match status" value="1"/>
</dbReference>
<dbReference type="CDD" id="cd06150">
    <property type="entry name" value="YjgF_YER057c_UK114_like_2"/>
    <property type="match status" value="1"/>
</dbReference>
<keyword evidence="1" id="KW-0732">Signal</keyword>
<sequence length="185" mass="20159">MSWQTLCFISAVGLGAACAFTSVGLLPRLKSAQQCILNTFMSSSYLDNINKGGTPGGAEIVRLGTDQDPRYSAVVVHRGTVYLTGQVSFAAEDARGQAIDIFNKIDKMLAQAGTDKSRLLTAMIWVKDMKTDFVPMNEEWNAWIDPDNKPTRACVESPLARESLRVEVQVTAAVGEDFNAPRAKL</sequence>
<evidence type="ECO:0000313" key="2">
    <source>
        <dbReference type="EMBL" id="CAD8745164.1"/>
    </source>
</evidence>
<name>A0A6U5CIY6_HEMAN</name>
<organism evidence="2">
    <name type="scientific">Hemiselmis andersenii</name>
    <name type="common">Cryptophyte alga</name>
    <dbReference type="NCBI Taxonomy" id="464988"/>
    <lineage>
        <taxon>Eukaryota</taxon>
        <taxon>Cryptophyceae</taxon>
        <taxon>Cryptomonadales</taxon>
        <taxon>Hemiselmidaceae</taxon>
        <taxon>Hemiselmis</taxon>
    </lineage>
</organism>
<feature type="chain" id="PRO_5030160497" evidence="1">
    <location>
        <begin position="20"/>
        <end position="185"/>
    </location>
</feature>